<comment type="caution">
    <text evidence="6">The sequence shown here is derived from an EMBL/GenBank/DDBJ whole genome shotgun (WGS) entry which is preliminary data.</text>
</comment>
<dbReference type="InterPro" id="IPR008217">
    <property type="entry name" value="Ccc1_fam"/>
</dbReference>
<dbReference type="OrthoDB" id="667862at2"/>
<dbReference type="Proteomes" id="UP000278351">
    <property type="component" value="Unassembled WGS sequence"/>
</dbReference>
<protein>
    <recommendedName>
        <fullName evidence="8">VIT family protein</fullName>
    </recommendedName>
</protein>
<evidence type="ECO:0000256" key="3">
    <source>
        <dbReference type="ARBA" id="ARBA00022989"/>
    </source>
</evidence>
<feature type="transmembrane region" description="Helical" evidence="5">
    <location>
        <begin position="131"/>
        <end position="152"/>
    </location>
</feature>
<proteinExistence type="predicted"/>
<dbReference type="RefSeq" id="WP_123847298.1">
    <property type="nucleotide sequence ID" value="NZ_RPDH01000002.1"/>
</dbReference>
<keyword evidence="7" id="KW-1185">Reference proteome</keyword>
<dbReference type="CDD" id="cd01059">
    <property type="entry name" value="CCC1_like"/>
    <property type="match status" value="1"/>
</dbReference>
<gene>
    <name evidence="6" type="ORF">EGT74_14650</name>
</gene>
<name>A0A3N4PW33_9BACT</name>
<dbReference type="GO" id="GO:0012505">
    <property type="term" value="C:endomembrane system"/>
    <property type="evidence" value="ECO:0007669"/>
    <property type="project" value="UniProtKB-SubCell"/>
</dbReference>
<organism evidence="6 7">
    <name type="scientific">Chitinophaga lutea</name>
    <dbReference type="NCBI Taxonomy" id="2488634"/>
    <lineage>
        <taxon>Bacteria</taxon>
        <taxon>Pseudomonadati</taxon>
        <taxon>Bacteroidota</taxon>
        <taxon>Chitinophagia</taxon>
        <taxon>Chitinophagales</taxon>
        <taxon>Chitinophagaceae</taxon>
        <taxon>Chitinophaga</taxon>
    </lineage>
</organism>
<accession>A0A3N4PW33</accession>
<keyword evidence="2 5" id="KW-0812">Transmembrane</keyword>
<sequence>MNNNTKAIRSSGWRTDMLIGFPDGLLLLLFTTQVLYSKELSVDSFYLIHLFILGVATLLMMIAVFRANRGDDEDGTMSPEERAKLQNLDISRPTIEQIAMEMERDQQIWEKTLQEENVELRSYGLGHALKSALATGLFFLLGGSLTFLPYLASEDFSFASKVSLSISLIALLIFAYLKSRITGQRAIRTSLRYLATGGLVILASYLISIAI</sequence>
<dbReference type="EMBL" id="RPDH01000002">
    <property type="protein sequence ID" value="RPE08297.1"/>
    <property type="molecule type" value="Genomic_DNA"/>
</dbReference>
<dbReference type="PANTHER" id="PTHR31851">
    <property type="entry name" value="FE(2+)/MN(2+) TRANSPORTER PCL1"/>
    <property type="match status" value="1"/>
</dbReference>
<evidence type="ECO:0000256" key="2">
    <source>
        <dbReference type="ARBA" id="ARBA00022692"/>
    </source>
</evidence>
<evidence type="ECO:0000256" key="4">
    <source>
        <dbReference type="ARBA" id="ARBA00023136"/>
    </source>
</evidence>
<keyword evidence="4 5" id="KW-0472">Membrane</keyword>
<reference evidence="6 7" key="1">
    <citation type="submission" date="2018-11" db="EMBL/GenBank/DDBJ databases">
        <title>Chitinophaga lutea sp.nov., isolate from arsenic contaminated soil.</title>
        <authorList>
            <person name="Zong Y."/>
        </authorList>
    </citation>
    <scope>NUCLEOTIDE SEQUENCE [LARGE SCALE GENOMIC DNA]</scope>
    <source>
        <strain evidence="6 7">ZY74</strain>
    </source>
</reference>
<evidence type="ECO:0000313" key="6">
    <source>
        <dbReference type="EMBL" id="RPE08297.1"/>
    </source>
</evidence>
<dbReference type="GO" id="GO:0005384">
    <property type="term" value="F:manganese ion transmembrane transporter activity"/>
    <property type="evidence" value="ECO:0007669"/>
    <property type="project" value="InterPro"/>
</dbReference>
<evidence type="ECO:0000313" key="7">
    <source>
        <dbReference type="Proteomes" id="UP000278351"/>
    </source>
</evidence>
<dbReference type="Pfam" id="PF01988">
    <property type="entry name" value="VIT1"/>
    <property type="match status" value="1"/>
</dbReference>
<comment type="subcellular location">
    <subcellularLocation>
        <location evidence="1">Endomembrane system</location>
        <topology evidence="1">Multi-pass membrane protein</topology>
    </subcellularLocation>
</comment>
<dbReference type="AlphaFoldDB" id="A0A3N4PW33"/>
<evidence type="ECO:0000256" key="5">
    <source>
        <dbReference type="SAM" id="Phobius"/>
    </source>
</evidence>
<feature type="transmembrane region" description="Helical" evidence="5">
    <location>
        <begin position="158"/>
        <end position="177"/>
    </location>
</feature>
<evidence type="ECO:0000256" key="1">
    <source>
        <dbReference type="ARBA" id="ARBA00004127"/>
    </source>
</evidence>
<evidence type="ECO:0008006" key="8">
    <source>
        <dbReference type="Google" id="ProtNLM"/>
    </source>
</evidence>
<feature type="transmembrane region" description="Helical" evidence="5">
    <location>
        <begin position="189"/>
        <end position="210"/>
    </location>
</feature>
<feature type="transmembrane region" description="Helical" evidence="5">
    <location>
        <begin position="47"/>
        <end position="67"/>
    </location>
</feature>
<dbReference type="GO" id="GO:0030026">
    <property type="term" value="P:intracellular manganese ion homeostasis"/>
    <property type="evidence" value="ECO:0007669"/>
    <property type="project" value="InterPro"/>
</dbReference>
<keyword evidence="3 5" id="KW-1133">Transmembrane helix</keyword>